<protein>
    <submittedName>
        <fullName evidence="1">Uncharacterized protein</fullName>
    </submittedName>
</protein>
<organism evidence="1 2">
    <name type="scientific">Gossypium gossypioides</name>
    <name type="common">Mexican cotton</name>
    <name type="synonym">Selera gossypioides</name>
    <dbReference type="NCBI Taxonomy" id="34282"/>
    <lineage>
        <taxon>Eukaryota</taxon>
        <taxon>Viridiplantae</taxon>
        <taxon>Streptophyta</taxon>
        <taxon>Embryophyta</taxon>
        <taxon>Tracheophyta</taxon>
        <taxon>Spermatophyta</taxon>
        <taxon>Magnoliopsida</taxon>
        <taxon>eudicotyledons</taxon>
        <taxon>Gunneridae</taxon>
        <taxon>Pentapetalae</taxon>
        <taxon>rosids</taxon>
        <taxon>malvids</taxon>
        <taxon>Malvales</taxon>
        <taxon>Malvaceae</taxon>
        <taxon>Malvoideae</taxon>
        <taxon>Gossypium</taxon>
    </lineage>
</organism>
<reference evidence="1 2" key="1">
    <citation type="journal article" date="2019" name="Genome Biol. Evol.">
        <title>Insights into the evolution of the New World diploid cottons (Gossypium, subgenus Houzingenia) based on genome sequencing.</title>
        <authorList>
            <person name="Grover C.E."/>
            <person name="Arick M.A. 2nd"/>
            <person name="Thrash A."/>
            <person name="Conover J.L."/>
            <person name="Sanders W.S."/>
            <person name="Peterson D.G."/>
            <person name="Frelichowski J.E."/>
            <person name="Scheffler J.A."/>
            <person name="Scheffler B.E."/>
            <person name="Wendel J.F."/>
        </authorList>
    </citation>
    <scope>NUCLEOTIDE SEQUENCE [LARGE SCALE GENOMIC DNA]</scope>
    <source>
        <strain evidence="1">5</strain>
        <tissue evidence="1">Leaf</tissue>
    </source>
</reference>
<comment type="caution">
    <text evidence="1">The sequence shown here is derived from an EMBL/GenBank/DDBJ whole genome shotgun (WGS) entry which is preliminary data.</text>
</comment>
<evidence type="ECO:0000313" key="1">
    <source>
        <dbReference type="EMBL" id="MBA0742697.1"/>
    </source>
</evidence>
<dbReference type="EMBL" id="JABEZY010000007">
    <property type="protein sequence ID" value="MBA0742697.1"/>
    <property type="molecule type" value="Genomic_DNA"/>
</dbReference>
<evidence type="ECO:0000313" key="2">
    <source>
        <dbReference type="Proteomes" id="UP000593579"/>
    </source>
</evidence>
<dbReference type="AlphaFoldDB" id="A0A7J9C2R3"/>
<dbReference type="Proteomes" id="UP000593579">
    <property type="component" value="Unassembled WGS sequence"/>
</dbReference>
<proteinExistence type="predicted"/>
<accession>A0A7J9C2R3</accession>
<keyword evidence="2" id="KW-1185">Reference proteome</keyword>
<gene>
    <name evidence="1" type="ORF">Gogos_015729</name>
</gene>
<sequence length="16" mass="1987">MPIPTYFAFQVREKLF</sequence>
<name>A0A7J9C2R3_GOSGO</name>